<evidence type="ECO:0000256" key="2">
    <source>
        <dbReference type="SAM" id="Phobius"/>
    </source>
</evidence>
<evidence type="ECO:0008006" key="6">
    <source>
        <dbReference type="Google" id="ProtNLM"/>
    </source>
</evidence>
<sequence length="203" mass="20840">MNSPFSIPSVVKRLLLRGGFALSTGVAVASPGAHGPNGEHLDAAPTAGATSSAPRLEAKSENYELVGRMQGGEFSMFINRFATNEPVDQAKVEVELGQLKAPAPYHSDQGDYAVADEKFLAELGKKGSHALVITILDGQESDLLDGTLEVGPTQAAAEAAHAHGEENALLFGALAIAALAAVGGLGWLLGRSSNSKIAKGGAR</sequence>
<feature type="compositionally biased region" description="Low complexity" evidence="1">
    <location>
        <begin position="43"/>
        <end position="54"/>
    </location>
</feature>
<gene>
    <name evidence="4" type="ORF">CTTA_4504</name>
</gene>
<dbReference type="AlphaFoldDB" id="A0A5A7MKT3"/>
<keyword evidence="2" id="KW-1133">Transmembrane helix</keyword>
<evidence type="ECO:0000256" key="1">
    <source>
        <dbReference type="SAM" id="MobiDB-lite"/>
    </source>
</evidence>
<feature type="signal peptide" evidence="3">
    <location>
        <begin position="1"/>
        <end position="29"/>
    </location>
</feature>
<evidence type="ECO:0000313" key="5">
    <source>
        <dbReference type="Proteomes" id="UP000323105"/>
    </source>
</evidence>
<keyword evidence="2" id="KW-0472">Membrane</keyword>
<feature type="region of interest" description="Disordered" evidence="1">
    <location>
        <begin position="33"/>
        <end position="56"/>
    </location>
</feature>
<evidence type="ECO:0000256" key="3">
    <source>
        <dbReference type="SAM" id="SignalP"/>
    </source>
</evidence>
<feature type="chain" id="PRO_5023094156" description="Secreted protein" evidence="3">
    <location>
        <begin position="30"/>
        <end position="203"/>
    </location>
</feature>
<organism evidence="4 5">
    <name type="scientific">Comamonas testosteroni</name>
    <name type="common">Pseudomonas testosteroni</name>
    <dbReference type="NCBI Taxonomy" id="285"/>
    <lineage>
        <taxon>Bacteria</taxon>
        <taxon>Pseudomonadati</taxon>
        <taxon>Pseudomonadota</taxon>
        <taxon>Betaproteobacteria</taxon>
        <taxon>Burkholderiales</taxon>
        <taxon>Comamonadaceae</taxon>
        <taxon>Comamonas</taxon>
    </lineage>
</organism>
<reference evidence="4 5" key="1">
    <citation type="journal article" date="2019" name="Microbiol. Resour. Announc.">
        <title>Draft Genome Sequence of Comamonas testosteroni TA441, a Bacterium That Has a Cryptic Phenol Degradation Gene Cluster.</title>
        <authorList>
            <person name="Arai H."/>
            <person name="Ishii M."/>
        </authorList>
    </citation>
    <scope>NUCLEOTIDE SEQUENCE [LARGE SCALE GENOMIC DNA]</scope>
    <source>
        <strain evidence="4 5">TA441</strain>
    </source>
</reference>
<proteinExistence type="predicted"/>
<accession>A0A5A7MKT3</accession>
<comment type="caution">
    <text evidence="4">The sequence shown here is derived from an EMBL/GenBank/DDBJ whole genome shotgun (WGS) entry which is preliminary data.</text>
</comment>
<keyword evidence="2" id="KW-0812">Transmembrane</keyword>
<dbReference type="EMBL" id="BKBW01000013">
    <property type="protein sequence ID" value="GEQ77499.1"/>
    <property type="molecule type" value="Genomic_DNA"/>
</dbReference>
<evidence type="ECO:0000313" key="4">
    <source>
        <dbReference type="EMBL" id="GEQ77499.1"/>
    </source>
</evidence>
<dbReference type="Proteomes" id="UP000323105">
    <property type="component" value="Unassembled WGS sequence"/>
</dbReference>
<protein>
    <recommendedName>
        <fullName evidence="6">Secreted protein</fullName>
    </recommendedName>
</protein>
<keyword evidence="3" id="KW-0732">Signal</keyword>
<name>A0A5A7MKT3_COMTE</name>
<feature type="transmembrane region" description="Helical" evidence="2">
    <location>
        <begin position="168"/>
        <end position="189"/>
    </location>
</feature>